<dbReference type="InterPro" id="IPR006626">
    <property type="entry name" value="PbH1"/>
</dbReference>
<comment type="similarity">
    <text evidence="1 7">Belongs to the glycosyl hydrolase 28 family.</text>
</comment>
<evidence type="ECO:0000256" key="6">
    <source>
        <dbReference type="PROSITE-ProRule" id="PRU10052"/>
    </source>
</evidence>
<gene>
    <name evidence="8" type="ORF">ERUC_LOCUS10669</name>
</gene>
<evidence type="ECO:0000256" key="5">
    <source>
        <dbReference type="ARBA" id="ARBA00023295"/>
    </source>
</evidence>
<name>A0ABC8JFU4_ERUVS</name>
<evidence type="ECO:0008006" key="10">
    <source>
        <dbReference type="Google" id="ProtNLM"/>
    </source>
</evidence>
<evidence type="ECO:0000256" key="4">
    <source>
        <dbReference type="ARBA" id="ARBA00023180"/>
    </source>
</evidence>
<dbReference type="SMART" id="SM00710">
    <property type="entry name" value="PbH1"/>
    <property type="match status" value="6"/>
</dbReference>
<keyword evidence="3" id="KW-1015">Disulfide bond</keyword>
<sequence>MTLSIKDFTTDAKNTSTDYSQAFRDAWKALCEADEKDEATSLVIHANETYTIQPQLFQGPCVSRDIHIQIDGTIEAPKMIEEWGDIGESKCWLCFKNVTGIVLNGSGVLNPHGEAWWSSVDHSNRPRAVGFNASSDIIYSGLTQFNSPKNHVSVFNCTNATLSNLHLIAPGDSPNTDGIDIALSNNVQVFNSSIQTGDDCVAINGGSYDINITHVACGPGHGISIGSLGRGGLNETVKNVQVRHCSFNGTENGARIKTWAGGKGFARNITYENITLIDAKYPIIIDQNYCNGGHNCKSGATAVKVSDVTFRNFTGTCSSDIAMKLACDKLVSCQNIVIENINIVSSSPKKHLSSSCQYADVVTHFVNTAIKCAIDEEPRPQARRRSMLNLRH</sequence>
<proteinExistence type="inferred from homology"/>
<protein>
    <recommendedName>
        <fullName evidence="10">Polygalacturonase</fullName>
    </recommendedName>
</protein>
<keyword evidence="9" id="KW-1185">Reference proteome</keyword>
<dbReference type="InterPro" id="IPR011050">
    <property type="entry name" value="Pectin_lyase_fold/virulence"/>
</dbReference>
<evidence type="ECO:0000256" key="2">
    <source>
        <dbReference type="ARBA" id="ARBA00022801"/>
    </source>
</evidence>
<dbReference type="PROSITE" id="PS00502">
    <property type="entry name" value="POLYGALACTURONASE"/>
    <property type="match status" value="1"/>
</dbReference>
<dbReference type="Proteomes" id="UP001642260">
    <property type="component" value="Unassembled WGS sequence"/>
</dbReference>
<reference evidence="8 9" key="1">
    <citation type="submission" date="2022-03" db="EMBL/GenBank/DDBJ databases">
        <authorList>
            <person name="Macdonald S."/>
            <person name="Ahmed S."/>
            <person name="Newling K."/>
        </authorList>
    </citation>
    <scope>NUCLEOTIDE SEQUENCE [LARGE SCALE GENOMIC DNA]</scope>
</reference>
<evidence type="ECO:0000256" key="7">
    <source>
        <dbReference type="RuleBase" id="RU361169"/>
    </source>
</evidence>
<dbReference type="InterPro" id="IPR012334">
    <property type="entry name" value="Pectin_lyas_fold"/>
</dbReference>
<dbReference type="EMBL" id="CAKOAT010105154">
    <property type="protein sequence ID" value="CAH8326494.1"/>
    <property type="molecule type" value="Genomic_DNA"/>
</dbReference>
<dbReference type="AlphaFoldDB" id="A0ABC8JFU4"/>
<evidence type="ECO:0000313" key="8">
    <source>
        <dbReference type="EMBL" id="CAH8326494.1"/>
    </source>
</evidence>
<dbReference type="PANTHER" id="PTHR31736">
    <property type="match status" value="1"/>
</dbReference>
<feature type="active site" evidence="6">
    <location>
        <position position="221"/>
    </location>
</feature>
<keyword evidence="4" id="KW-0325">Glycoprotein</keyword>
<dbReference type="Pfam" id="PF00295">
    <property type="entry name" value="Glyco_hydro_28"/>
    <property type="match status" value="1"/>
</dbReference>
<organism evidence="8 9">
    <name type="scientific">Eruca vesicaria subsp. sativa</name>
    <name type="common">Garden rocket</name>
    <name type="synonym">Eruca sativa</name>
    <dbReference type="NCBI Taxonomy" id="29727"/>
    <lineage>
        <taxon>Eukaryota</taxon>
        <taxon>Viridiplantae</taxon>
        <taxon>Streptophyta</taxon>
        <taxon>Embryophyta</taxon>
        <taxon>Tracheophyta</taxon>
        <taxon>Spermatophyta</taxon>
        <taxon>Magnoliopsida</taxon>
        <taxon>eudicotyledons</taxon>
        <taxon>Gunneridae</taxon>
        <taxon>Pentapetalae</taxon>
        <taxon>rosids</taxon>
        <taxon>malvids</taxon>
        <taxon>Brassicales</taxon>
        <taxon>Brassicaceae</taxon>
        <taxon>Brassiceae</taxon>
        <taxon>Eruca</taxon>
    </lineage>
</organism>
<dbReference type="GO" id="GO:0004553">
    <property type="term" value="F:hydrolase activity, hydrolyzing O-glycosyl compounds"/>
    <property type="evidence" value="ECO:0007669"/>
    <property type="project" value="UniProtKB-ARBA"/>
</dbReference>
<dbReference type="GO" id="GO:0046576">
    <property type="term" value="F:rhamnogalacturonan alpha-L-rhamnopyranosyl-(1-&gt;4)-alpha-D-galactopyranosyluronide lyase activity"/>
    <property type="evidence" value="ECO:0007669"/>
    <property type="project" value="UniProtKB-ARBA"/>
</dbReference>
<dbReference type="PANTHER" id="PTHR31736:SF19">
    <property type="entry name" value="PECTIN LYASE SUPERFAMILY PROTEIN-RELATED"/>
    <property type="match status" value="1"/>
</dbReference>
<comment type="caution">
    <text evidence="8">The sequence shown here is derived from an EMBL/GenBank/DDBJ whole genome shotgun (WGS) entry which is preliminary data.</text>
</comment>
<accession>A0ABC8JFU4</accession>
<dbReference type="InterPro" id="IPR000743">
    <property type="entry name" value="Glyco_hydro_28"/>
</dbReference>
<evidence type="ECO:0000256" key="1">
    <source>
        <dbReference type="ARBA" id="ARBA00008834"/>
    </source>
</evidence>
<dbReference type="Gene3D" id="2.160.20.10">
    <property type="entry name" value="Single-stranded right-handed beta-helix, Pectin lyase-like"/>
    <property type="match status" value="1"/>
</dbReference>
<keyword evidence="2 7" id="KW-0378">Hydrolase</keyword>
<evidence type="ECO:0000313" key="9">
    <source>
        <dbReference type="Proteomes" id="UP001642260"/>
    </source>
</evidence>
<dbReference type="SUPFAM" id="SSF51126">
    <property type="entry name" value="Pectin lyase-like"/>
    <property type="match status" value="1"/>
</dbReference>
<evidence type="ECO:0000256" key="3">
    <source>
        <dbReference type="ARBA" id="ARBA00023157"/>
    </source>
</evidence>
<keyword evidence="5 7" id="KW-0326">Glycosidase</keyword>